<sequence>MLLATKLSHRVSKFYVTDFTLNAGIGSQFTEGIHLGNETVAATLVLQVELFAEKLATFMAHFLEIRGHAFHDSGDKTEVALECIFLAMEVKVKAYMGVVEANVASIEIIQPPRCAALDRNGGLTRLWSSFFASVPQGFIEDHYQQLVLSIPSNYWPQDALRVHPKMSDTTIPVKEEPLSHIPEIPRDMNHSQDFQNSSEEEVPLTATPIPAYEPPQSPSQASNNTTFVSNITLDENFFPVRYLNEHIDSFLLTLYYPVKVRLLGVYPGSVELFCPKQYEYDESTQRYEVHDPKVRSLELVVTDVEDENHEGRKDNLRLSLDEEDVLAFFGFRSVEEMYVSPGLVQEKLITLSRPQAPPFEVNIYLKEVVVGNRSLVRWALKRVNINDLILQRG</sequence>
<organism evidence="2 3">
    <name type="scientific">Babjeviella inositovora NRRL Y-12698</name>
    <dbReference type="NCBI Taxonomy" id="984486"/>
    <lineage>
        <taxon>Eukaryota</taxon>
        <taxon>Fungi</taxon>
        <taxon>Dikarya</taxon>
        <taxon>Ascomycota</taxon>
        <taxon>Saccharomycotina</taxon>
        <taxon>Pichiomycetes</taxon>
        <taxon>Serinales incertae sedis</taxon>
        <taxon>Babjeviella</taxon>
    </lineage>
</organism>
<dbReference type="OrthoDB" id="4024719at2759"/>
<dbReference type="AlphaFoldDB" id="A0A1E3QXL6"/>
<dbReference type="SUPFAM" id="SSF50249">
    <property type="entry name" value="Nucleic acid-binding proteins"/>
    <property type="match status" value="1"/>
</dbReference>
<gene>
    <name evidence="2" type="ORF">BABINDRAFT_5373</name>
</gene>
<name>A0A1E3QXL6_9ASCO</name>
<dbReference type="InterPro" id="IPR012340">
    <property type="entry name" value="NA-bd_OB-fold"/>
</dbReference>
<dbReference type="Proteomes" id="UP000094336">
    <property type="component" value="Unassembled WGS sequence"/>
</dbReference>
<evidence type="ECO:0000313" key="3">
    <source>
        <dbReference type="Proteomes" id="UP000094336"/>
    </source>
</evidence>
<accession>A0A1E3QXL6</accession>
<proteinExistence type="predicted"/>
<evidence type="ECO:0000256" key="1">
    <source>
        <dbReference type="SAM" id="MobiDB-lite"/>
    </source>
</evidence>
<dbReference type="GeneID" id="30150053"/>
<dbReference type="RefSeq" id="XP_018987724.1">
    <property type="nucleotide sequence ID" value="XM_019132200.1"/>
</dbReference>
<protein>
    <submittedName>
        <fullName evidence="2">Uncharacterized protein</fullName>
    </submittedName>
</protein>
<dbReference type="EMBL" id="KV454426">
    <property type="protein sequence ID" value="ODQ82396.1"/>
    <property type="molecule type" value="Genomic_DNA"/>
</dbReference>
<keyword evidence="3" id="KW-1185">Reference proteome</keyword>
<dbReference type="Gene3D" id="2.40.50.140">
    <property type="entry name" value="Nucleic acid-binding proteins"/>
    <property type="match status" value="1"/>
</dbReference>
<evidence type="ECO:0000313" key="2">
    <source>
        <dbReference type="EMBL" id="ODQ82396.1"/>
    </source>
</evidence>
<feature type="region of interest" description="Disordered" evidence="1">
    <location>
        <begin position="184"/>
        <end position="223"/>
    </location>
</feature>
<reference evidence="3" key="1">
    <citation type="submission" date="2016-05" db="EMBL/GenBank/DDBJ databases">
        <title>Comparative genomics of biotechnologically important yeasts.</title>
        <authorList>
            <consortium name="DOE Joint Genome Institute"/>
            <person name="Riley R."/>
            <person name="Haridas S."/>
            <person name="Wolfe K.H."/>
            <person name="Lopes M.R."/>
            <person name="Hittinger C.T."/>
            <person name="Goker M."/>
            <person name="Salamov A."/>
            <person name="Wisecaver J."/>
            <person name="Long T.M."/>
            <person name="Aerts A.L."/>
            <person name="Barry K."/>
            <person name="Choi C."/>
            <person name="Clum A."/>
            <person name="Coughlan A.Y."/>
            <person name="Deshpande S."/>
            <person name="Douglass A.P."/>
            <person name="Hanson S.J."/>
            <person name="Klenk H.-P."/>
            <person name="Labutti K."/>
            <person name="Lapidus A."/>
            <person name="Lindquist E."/>
            <person name="Lipzen A."/>
            <person name="Meier-Kolthoff J.P."/>
            <person name="Ohm R.A."/>
            <person name="Otillar R.P."/>
            <person name="Pangilinan J."/>
            <person name="Peng Y."/>
            <person name="Rokas A."/>
            <person name="Rosa C.A."/>
            <person name="Scheuner C."/>
            <person name="Sibirny A.A."/>
            <person name="Slot J.C."/>
            <person name="Stielow J.B."/>
            <person name="Sun H."/>
            <person name="Kurtzman C.P."/>
            <person name="Blackwell M."/>
            <person name="Grigoriev I.V."/>
            <person name="Jeffries T.W."/>
        </authorList>
    </citation>
    <scope>NUCLEOTIDE SEQUENCE [LARGE SCALE GENOMIC DNA]</scope>
    <source>
        <strain evidence="3">NRRL Y-12698</strain>
    </source>
</reference>